<keyword evidence="11" id="KW-0999">Mitochondrion inner membrane</keyword>
<dbReference type="PROSITE" id="PS00912">
    <property type="entry name" value="DHODEHASE_2"/>
    <property type="match status" value="1"/>
</dbReference>
<dbReference type="PROSITE" id="PS00911">
    <property type="entry name" value="DHODEHASE_1"/>
    <property type="match status" value="1"/>
</dbReference>
<dbReference type="EMBL" id="CP063137">
    <property type="protein sequence ID" value="QOU22997.1"/>
    <property type="molecule type" value="Genomic_DNA"/>
</dbReference>
<comment type="subcellular location">
    <subcellularLocation>
        <location evidence="1">Membrane</location>
    </subcellularLocation>
    <subcellularLocation>
        <location evidence="11">Mitochondrion inner membrane</location>
        <topology evidence="11">Single-pass membrane protein</topology>
    </subcellularLocation>
</comment>
<evidence type="ECO:0000256" key="7">
    <source>
        <dbReference type="ARBA" id="ARBA00022643"/>
    </source>
</evidence>
<organism evidence="13 14">
    <name type="scientific">Dekkera bruxellensis</name>
    <name type="common">Brettanomyces custersii</name>
    <dbReference type="NCBI Taxonomy" id="5007"/>
    <lineage>
        <taxon>Eukaryota</taxon>
        <taxon>Fungi</taxon>
        <taxon>Dikarya</taxon>
        <taxon>Ascomycota</taxon>
        <taxon>Saccharomycotina</taxon>
        <taxon>Pichiomycetes</taxon>
        <taxon>Pichiales</taxon>
        <taxon>Pichiaceae</taxon>
        <taxon>Brettanomyces</taxon>
    </lineage>
</organism>
<protein>
    <recommendedName>
        <fullName evidence="5 11">Dihydroorotate dehydrogenase (quinone), mitochondrial</fullName>
        <shortName evidence="11">DHOdehase</shortName>
        <ecNumber evidence="4 11">1.3.5.2</ecNumber>
    </recommendedName>
</protein>
<dbReference type="CDD" id="cd04738">
    <property type="entry name" value="DHOD_2_like"/>
    <property type="match status" value="1"/>
</dbReference>
<accession>A0A8H6EXD6</accession>
<dbReference type="InterPro" id="IPR013785">
    <property type="entry name" value="Aldolase_TIM"/>
</dbReference>
<dbReference type="NCBIfam" id="NF003652">
    <property type="entry name" value="PRK05286.2-5"/>
    <property type="match status" value="1"/>
</dbReference>
<keyword evidence="6 11" id="KW-0285">Flavoprotein</keyword>
<evidence type="ECO:0000256" key="8">
    <source>
        <dbReference type="ARBA" id="ARBA00023002"/>
    </source>
</evidence>
<gene>
    <name evidence="13" type="ORF">BRETT_003187</name>
</gene>
<dbReference type="EC" id="1.3.5.2" evidence="4 11"/>
<dbReference type="Gene3D" id="3.20.20.70">
    <property type="entry name" value="Aldolase class I"/>
    <property type="match status" value="1"/>
</dbReference>
<keyword evidence="11" id="KW-0496">Mitochondrion</keyword>
<dbReference type="GeneID" id="64575111"/>
<dbReference type="InterPro" id="IPR001295">
    <property type="entry name" value="Dihydroorotate_DH_CS"/>
</dbReference>
<reference evidence="13" key="1">
    <citation type="submission" date="2020-10" db="EMBL/GenBank/DDBJ databases">
        <authorList>
            <person name="Palmer J.M."/>
        </authorList>
    </citation>
    <scope>NUCLEOTIDE SEQUENCE</scope>
    <source>
        <strain evidence="13">UCD 2041</strain>
    </source>
</reference>
<keyword evidence="8 11" id="KW-0560">Oxidoreductase</keyword>
<evidence type="ECO:0000256" key="1">
    <source>
        <dbReference type="ARBA" id="ARBA00004370"/>
    </source>
</evidence>
<sequence>MSFNSFRSLFQRYSGKQFAQFTRNMSQTAKKHFPKPVARAGVSGGALLALGILGVGAYSLDARSAINEYVWCPLFRWCTTAEQGHHLGIALLKYGIFPRAFGDHDDPILRVDLFGRTLANPIGMAAGFDKQAEAMDALYDLGFGIVEVGTITPEPQFGNPRPRFFRLNADETVINRYGLNSDGRLTILSRLRVRLEKYLKKSNACKTNNSFREGKSLFVNIGKNRNGDTIDDYLVGVDTFAPYADALVLNVSCPSAPGVRDLQEKDVLLELLTKVREERDKVGANVIDPARKPPIIVKVAPDLSEKEIADIADVAKKSKIDGILMSNTTTARPASLITKGPVVQEKGGLSGRAMRDISLKAFRTLRKYTKDSDLVLIGCGGIFTGKDAIAFAKAGASAIELYTSFAYRGPGIPDKIKDEIVQELKKEGKTWMEIVGSDDEKN</sequence>
<dbReference type="PANTHER" id="PTHR48109:SF4">
    <property type="entry name" value="DIHYDROOROTATE DEHYDROGENASE (QUINONE), MITOCHONDRIAL"/>
    <property type="match status" value="1"/>
</dbReference>
<evidence type="ECO:0000256" key="4">
    <source>
        <dbReference type="ARBA" id="ARBA00012791"/>
    </source>
</evidence>
<keyword evidence="7 11" id="KW-0288">FMN</keyword>
<dbReference type="PANTHER" id="PTHR48109">
    <property type="entry name" value="DIHYDROOROTATE DEHYDROGENASE (QUINONE), MITOCHONDRIAL-RELATED"/>
    <property type="match status" value="1"/>
</dbReference>
<dbReference type="Pfam" id="PF01180">
    <property type="entry name" value="DHO_dh"/>
    <property type="match status" value="1"/>
</dbReference>
<comment type="cofactor">
    <cofactor evidence="11">
        <name>FMN</name>
        <dbReference type="ChEBI" id="CHEBI:58210"/>
    </cofactor>
    <text evidence="11">Binds 1 FMN per subunit.</text>
</comment>
<dbReference type="UniPathway" id="UPA00070">
    <property type="reaction ID" value="UER00946"/>
</dbReference>
<dbReference type="GO" id="GO:0005743">
    <property type="term" value="C:mitochondrial inner membrane"/>
    <property type="evidence" value="ECO:0007669"/>
    <property type="project" value="UniProtKB-SubCell"/>
</dbReference>
<dbReference type="SUPFAM" id="SSF51395">
    <property type="entry name" value="FMN-linked oxidoreductases"/>
    <property type="match status" value="1"/>
</dbReference>
<name>A0A8H6EXD6_DEKBR</name>
<dbReference type="Proteomes" id="UP000663131">
    <property type="component" value="Chromosome 9"/>
</dbReference>
<evidence type="ECO:0000256" key="9">
    <source>
        <dbReference type="ARBA" id="ARBA00023136"/>
    </source>
</evidence>
<dbReference type="NCBIfam" id="TIGR01036">
    <property type="entry name" value="pyrD_sub2"/>
    <property type="match status" value="1"/>
</dbReference>
<reference evidence="13" key="2">
    <citation type="journal article" name="BMC Genomics">
        <title>New genome assemblies reveal patterns of domestication and adaptation across Brettanomyces (Dekkera) species.</title>
        <authorList>
            <person name="Roach M.J."/>
            <person name="Borneman A.R."/>
        </authorList>
    </citation>
    <scope>NUCLEOTIDE SEQUENCE</scope>
    <source>
        <strain evidence="13">UCD 2041</strain>
    </source>
</reference>
<comment type="pathway">
    <text evidence="2 11">Pyrimidine metabolism; UMP biosynthesis via de novo pathway; orotate from (S)-dihydroorotate (quinone route): step 1/1.</text>
</comment>
<comment type="catalytic activity">
    <reaction evidence="10 11">
        <text>(S)-dihydroorotate + a quinone = orotate + a quinol</text>
        <dbReference type="Rhea" id="RHEA:30187"/>
        <dbReference type="ChEBI" id="CHEBI:24646"/>
        <dbReference type="ChEBI" id="CHEBI:30839"/>
        <dbReference type="ChEBI" id="CHEBI:30864"/>
        <dbReference type="ChEBI" id="CHEBI:132124"/>
        <dbReference type="EC" id="1.3.5.2"/>
    </reaction>
</comment>
<dbReference type="GO" id="GO:0044205">
    <property type="term" value="P:'de novo' UMP biosynthetic process"/>
    <property type="evidence" value="ECO:0007669"/>
    <property type="project" value="UniProtKB-UniPathway"/>
</dbReference>
<keyword evidence="9" id="KW-0472">Membrane</keyword>
<evidence type="ECO:0000256" key="6">
    <source>
        <dbReference type="ARBA" id="ARBA00022630"/>
    </source>
</evidence>
<evidence type="ECO:0000256" key="2">
    <source>
        <dbReference type="ARBA" id="ARBA00005161"/>
    </source>
</evidence>
<dbReference type="GO" id="GO:0006207">
    <property type="term" value="P:'de novo' pyrimidine nucleobase biosynthetic process"/>
    <property type="evidence" value="ECO:0007669"/>
    <property type="project" value="InterPro"/>
</dbReference>
<evidence type="ECO:0000313" key="13">
    <source>
        <dbReference type="EMBL" id="QOU22997.1"/>
    </source>
</evidence>
<comment type="similarity">
    <text evidence="3 11">Belongs to the dihydroorotate dehydrogenase family. Type 2 subfamily.</text>
</comment>
<dbReference type="KEGG" id="bbrx:BRETT_003187"/>
<evidence type="ECO:0000256" key="5">
    <source>
        <dbReference type="ARBA" id="ARBA00017599"/>
    </source>
</evidence>
<dbReference type="AlphaFoldDB" id="A0A8H6EXD6"/>
<dbReference type="InterPro" id="IPR005719">
    <property type="entry name" value="Dihydroorotate_DH_2"/>
</dbReference>
<dbReference type="GO" id="GO:0106430">
    <property type="term" value="F:dihydroorotate dehydrogenase (quinone) activity"/>
    <property type="evidence" value="ECO:0007669"/>
    <property type="project" value="UniProtKB-EC"/>
</dbReference>
<evidence type="ECO:0000256" key="10">
    <source>
        <dbReference type="ARBA" id="ARBA00048639"/>
    </source>
</evidence>
<evidence type="ECO:0000256" key="11">
    <source>
        <dbReference type="RuleBase" id="RU361255"/>
    </source>
</evidence>
<dbReference type="OrthoDB" id="14784at2759"/>
<proteinExistence type="inferred from homology"/>
<feature type="domain" description="Dihydroorotate dehydrogenase catalytic" evidence="12">
    <location>
        <begin position="109"/>
        <end position="424"/>
    </location>
</feature>
<evidence type="ECO:0000313" key="14">
    <source>
        <dbReference type="Proteomes" id="UP000663131"/>
    </source>
</evidence>
<evidence type="ECO:0000256" key="3">
    <source>
        <dbReference type="ARBA" id="ARBA00005359"/>
    </source>
</evidence>
<dbReference type="InterPro" id="IPR005720">
    <property type="entry name" value="Dihydroorotate_DH_cat"/>
</dbReference>
<evidence type="ECO:0000259" key="12">
    <source>
        <dbReference type="Pfam" id="PF01180"/>
    </source>
</evidence>
<dbReference type="InterPro" id="IPR050074">
    <property type="entry name" value="DHO_dehydrogenase"/>
</dbReference>
<dbReference type="RefSeq" id="XP_041139490.1">
    <property type="nucleotide sequence ID" value="XM_041281699.1"/>
</dbReference>